<organism evidence="2 3">
    <name type="scientific">Rhizophagus clarus</name>
    <dbReference type="NCBI Taxonomy" id="94130"/>
    <lineage>
        <taxon>Eukaryota</taxon>
        <taxon>Fungi</taxon>
        <taxon>Fungi incertae sedis</taxon>
        <taxon>Mucoromycota</taxon>
        <taxon>Glomeromycotina</taxon>
        <taxon>Glomeromycetes</taxon>
        <taxon>Glomerales</taxon>
        <taxon>Glomeraceae</taxon>
        <taxon>Rhizophagus</taxon>
    </lineage>
</organism>
<evidence type="ECO:0000256" key="1">
    <source>
        <dbReference type="SAM" id="MobiDB-lite"/>
    </source>
</evidence>
<feature type="region of interest" description="Disordered" evidence="1">
    <location>
        <begin position="1"/>
        <end position="56"/>
    </location>
</feature>
<keyword evidence="3" id="KW-1185">Reference proteome</keyword>
<gene>
    <name evidence="2" type="ORF">RclHR1_00470009</name>
</gene>
<dbReference type="Proteomes" id="UP000247702">
    <property type="component" value="Unassembled WGS sequence"/>
</dbReference>
<evidence type="ECO:0000313" key="2">
    <source>
        <dbReference type="EMBL" id="GBC02579.1"/>
    </source>
</evidence>
<proteinExistence type="predicted"/>
<accession>A0A2Z6SCW3</accession>
<protein>
    <submittedName>
        <fullName evidence="2">Uncharacterized protein</fullName>
    </submittedName>
</protein>
<comment type="caution">
    <text evidence="2">The sequence shown here is derived from an EMBL/GenBank/DDBJ whole genome shotgun (WGS) entry which is preliminary data.</text>
</comment>
<feature type="compositionally biased region" description="Polar residues" evidence="1">
    <location>
        <begin position="9"/>
        <end position="35"/>
    </location>
</feature>
<name>A0A2Z6SCW3_9GLOM</name>
<evidence type="ECO:0000313" key="3">
    <source>
        <dbReference type="Proteomes" id="UP000247702"/>
    </source>
</evidence>
<dbReference type="AlphaFoldDB" id="A0A2Z6SCW3"/>
<reference evidence="2 3" key="1">
    <citation type="submission" date="2017-11" db="EMBL/GenBank/DDBJ databases">
        <title>The genome of Rhizophagus clarus HR1 reveals common genetic basis of auxotrophy among arbuscular mycorrhizal fungi.</title>
        <authorList>
            <person name="Kobayashi Y."/>
        </authorList>
    </citation>
    <scope>NUCLEOTIDE SEQUENCE [LARGE SCALE GENOMIC DNA]</scope>
    <source>
        <strain evidence="2 3">HR1</strain>
    </source>
</reference>
<sequence length="96" mass="10722">MRVELERSSVANNQNSALSQIHLDPNTSIASQSPTQDDRDVASQPSSPVLEPEKDKKIPYSVLKGLELKKPLKEMVKYLVRDPTLSTEIQKYKVGS</sequence>
<dbReference type="EMBL" id="BEXD01003837">
    <property type="protein sequence ID" value="GBC02579.1"/>
    <property type="molecule type" value="Genomic_DNA"/>
</dbReference>